<accession>A0A915KRK5</accession>
<name>A0A915KRK5_ROMCU</name>
<dbReference type="Proteomes" id="UP000887565">
    <property type="component" value="Unplaced"/>
</dbReference>
<reference evidence="2" key="1">
    <citation type="submission" date="2022-11" db="UniProtKB">
        <authorList>
            <consortium name="WormBaseParasite"/>
        </authorList>
    </citation>
    <scope>IDENTIFICATION</scope>
</reference>
<evidence type="ECO:0000313" key="2">
    <source>
        <dbReference type="WBParaSite" id="nRc.2.0.1.t40725-RA"/>
    </source>
</evidence>
<sequence>MKTTPSNFKSLNAHLKQTPTNKKHGSYLISKHKSLCQRVNTSSTSAMRSWFIISILEPENTLKRPEFSDTFRKTTKITIFLNRYLDLLGEKSVFAFNDLLKFWLSYMNSALNIS</sequence>
<dbReference type="AlphaFoldDB" id="A0A915KRK5"/>
<protein>
    <submittedName>
        <fullName evidence="2">Uncharacterized protein</fullName>
    </submittedName>
</protein>
<keyword evidence="1" id="KW-1185">Reference proteome</keyword>
<proteinExistence type="predicted"/>
<dbReference type="WBParaSite" id="nRc.2.0.1.t40725-RA">
    <property type="protein sequence ID" value="nRc.2.0.1.t40725-RA"/>
    <property type="gene ID" value="nRc.2.0.1.g40725"/>
</dbReference>
<organism evidence="1 2">
    <name type="scientific">Romanomermis culicivorax</name>
    <name type="common">Nematode worm</name>
    <dbReference type="NCBI Taxonomy" id="13658"/>
    <lineage>
        <taxon>Eukaryota</taxon>
        <taxon>Metazoa</taxon>
        <taxon>Ecdysozoa</taxon>
        <taxon>Nematoda</taxon>
        <taxon>Enoplea</taxon>
        <taxon>Dorylaimia</taxon>
        <taxon>Mermithida</taxon>
        <taxon>Mermithoidea</taxon>
        <taxon>Mermithidae</taxon>
        <taxon>Romanomermis</taxon>
    </lineage>
</organism>
<evidence type="ECO:0000313" key="1">
    <source>
        <dbReference type="Proteomes" id="UP000887565"/>
    </source>
</evidence>